<evidence type="ECO:0000256" key="2">
    <source>
        <dbReference type="SAM" id="Phobius"/>
    </source>
</evidence>
<keyword evidence="2" id="KW-0472">Membrane</keyword>
<dbReference type="AlphaFoldDB" id="A0AAE0FPM3"/>
<dbReference type="EMBL" id="LGRX02015470">
    <property type="protein sequence ID" value="KAK3263408.1"/>
    <property type="molecule type" value="Genomic_DNA"/>
</dbReference>
<name>A0AAE0FPM3_9CHLO</name>
<accession>A0AAE0FPM3</accession>
<reference evidence="3 4" key="1">
    <citation type="journal article" date="2015" name="Genome Biol. Evol.">
        <title>Comparative Genomics of a Bacterivorous Green Alga Reveals Evolutionary Causalities and Consequences of Phago-Mixotrophic Mode of Nutrition.</title>
        <authorList>
            <person name="Burns J.A."/>
            <person name="Paasch A."/>
            <person name="Narechania A."/>
            <person name="Kim E."/>
        </authorList>
    </citation>
    <scope>NUCLEOTIDE SEQUENCE [LARGE SCALE GENOMIC DNA]</scope>
    <source>
        <strain evidence="3 4">PLY_AMNH</strain>
    </source>
</reference>
<gene>
    <name evidence="3" type="ORF">CYMTET_27781</name>
</gene>
<organism evidence="3 4">
    <name type="scientific">Cymbomonas tetramitiformis</name>
    <dbReference type="NCBI Taxonomy" id="36881"/>
    <lineage>
        <taxon>Eukaryota</taxon>
        <taxon>Viridiplantae</taxon>
        <taxon>Chlorophyta</taxon>
        <taxon>Pyramimonadophyceae</taxon>
        <taxon>Pyramimonadales</taxon>
        <taxon>Pyramimonadaceae</taxon>
        <taxon>Cymbomonas</taxon>
    </lineage>
</organism>
<evidence type="ECO:0000256" key="1">
    <source>
        <dbReference type="SAM" id="MobiDB-lite"/>
    </source>
</evidence>
<evidence type="ECO:0000313" key="4">
    <source>
        <dbReference type="Proteomes" id="UP001190700"/>
    </source>
</evidence>
<keyword evidence="2" id="KW-1133">Transmembrane helix</keyword>
<proteinExistence type="predicted"/>
<feature type="transmembrane region" description="Helical" evidence="2">
    <location>
        <begin position="103"/>
        <end position="121"/>
    </location>
</feature>
<sequence>MVPKHSTLKGSENVVTDAEVKSPRGHGGKRLIYAIRGGPKAGVYPRWYQAVDAGFKSKQGVGNGVSFEESEFDLAEQWAFDNSNLQPEGKAAALQQTIKDTHILARVLFVSIIFTIVFQLTHLGVDLNGWWNNCDDKVHRKLAVCIGNTELNLILLKYEVEITGFCSSRLGKKVAQRGGSRLSAKDLES</sequence>
<keyword evidence="4" id="KW-1185">Reference proteome</keyword>
<dbReference type="Proteomes" id="UP001190700">
    <property type="component" value="Unassembled WGS sequence"/>
</dbReference>
<evidence type="ECO:0000313" key="3">
    <source>
        <dbReference type="EMBL" id="KAK3263408.1"/>
    </source>
</evidence>
<keyword evidence="2" id="KW-0812">Transmembrane</keyword>
<comment type="caution">
    <text evidence="3">The sequence shown here is derived from an EMBL/GenBank/DDBJ whole genome shotgun (WGS) entry which is preliminary data.</text>
</comment>
<feature type="region of interest" description="Disordered" evidence="1">
    <location>
        <begin position="1"/>
        <end position="25"/>
    </location>
</feature>
<protein>
    <submittedName>
        <fullName evidence="3">Uncharacterized protein</fullName>
    </submittedName>
</protein>